<dbReference type="GO" id="GO:0016491">
    <property type="term" value="F:oxidoreductase activity"/>
    <property type="evidence" value="ECO:0007669"/>
    <property type="project" value="UniProtKB-KW"/>
</dbReference>
<reference evidence="2 3" key="1">
    <citation type="submission" date="2024-02" db="EMBL/GenBank/DDBJ databases">
        <title>Complete sequences of two Paenibacillus sp. strains and one Lysinibacillus strain isolated from the environment on STAA medium highlight biotechnological potential.</title>
        <authorList>
            <person name="Attere S.A."/>
            <person name="Piche L.C."/>
            <person name="Intertaglia L."/>
            <person name="Lami R."/>
            <person name="Charette S.J."/>
            <person name="Vincent A.T."/>
        </authorList>
    </citation>
    <scope>NUCLEOTIDE SEQUENCE [LARGE SCALE GENOMIC DNA]</scope>
    <source>
        <strain evidence="2 3">Y5S-7</strain>
    </source>
</reference>
<keyword evidence="1 2" id="KW-0560">Oxidoreductase</keyword>
<dbReference type="InterPro" id="IPR036188">
    <property type="entry name" value="FAD/NAD-bd_sf"/>
</dbReference>
<accession>A0ABD8AWJ1</accession>
<dbReference type="Pfam" id="PF13738">
    <property type="entry name" value="Pyr_redox_3"/>
    <property type="match status" value="1"/>
</dbReference>
<evidence type="ECO:0000313" key="2">
    <source>
        <dbReference type="EMBL" id="WWP21899.1"/>
    </source>
</evidence>
<dbReference type="EMBL" id="CP145892">
    <property type="protein sequence ID" value="WWP21899.1"/>
    <property type="molecule type" value="Genomic_DNA"/>
</dbReference>
<dbReference type="GeneID" id="93475176"/>
<sequence length="361" mass="40674">MIHMYDVLVIGAGQAGLAAGYYLQQSGLTFLIVDAASSIGESWRKRYDSLRLFTPRMYDGLPGMPLSGDKNSLPSKDEIADYFESYAKKMDLPIKLNCKISRLTKQDEVYYAETNDGTIEARNIIVATGPFQTKNVPHFAKALSEHVIQLHSSEYKNMSQLLPGTTVVVGGGNSGAQIAVELTSDDKQTVYISIARNITFRPLHIMRRSIFWYFEKLGILRASADRMVGKWLRNQPEYVYGYELKELMTQGKVNLRPRAINAIDDRILYEDGSETRIDNIIWATGFKRNDGWIDIDTAFDSQGVILHERGVSPVAGLYFIGLPWQTSRGSALLGWVKYDAQRIVSHIKGKSHYTKIDARDD</sequence>
<name>A0ABD8AWJ1_PAEAM</name>
<organism evidence="2 3">
    <name type="scientific">Paenibacillus amylolyticus</name>
    <dbReference type="NCBI Taxonomy" id="1451"/>
    <lineage>
        <taxon>Bacteria</taxon>
        <taxon>Bacillati</taxon>
        <taxon>Bacillota</taxon>
        <taxon>Bacilli</taxon>
        <taxon>Bacillales</taxon>
        <taxon>Paenibacillaceae</taxon>
        <taxon>Paenibacillus</taxon>
    </lineage>
</organism>
<dbReference type="Proteomes" id="UP001364764">
    <property type="component" value="Chromosome"/>
</dbReference>
<gene>
    <name evidence="2" type="ORF">V6668_06885</name>
</gene>
<dbReference type="PRINTS" id="PR00368">
    <property type="entry name" value="FADPNR"/>
</dbReference>
<dbReference type="SUPFAM" id="SSF51905">
    <property type="entry name" value="FAD/NAD(P)-binding domain"/>
    <property type="match status" value="2"/>
</dbReference>
<protein>
    <submittedName>
        <fullName evidence="2">NAD(P)/FAD-dependent oxidoreductase</fullName>
        <ecNumber evidence="2">1.14.13.-</ecNumber>
    </submittedName>
</protein>
<dbReference type="InterPro" id="IPR050982">
    <property type="entry name" value="Auxin_biosynth/cation_transpt"/>
</dbReference>
<proteinExistence type="predicted"/>
<dbReference type="EC" id="1.14.13.-" evidence="2"/>
<evidence type="ECO:0000256" key="1">
    <source>
        <dbReference type="ARBA" id="ARBA00023002"/>
    </source>
</evidence>
<dbReference type="PANTHER" id="PTHR43539">
    <property type="entry name" value="FLAVIN-BINDING MONOOXYGENASE-LIKE PROTEIN (AFU_ORTHOLOGUE AFUA_4G09220)"/>
    <property type="match status" value="1"/>
</dbReference>
<dbReference type="PANTHER" id="PTHR43539:SF78">
    <property type="entry name" value="FLAVIN-CONTAINING MONOOXYGENASE"/>
    <property type="match status" value="1"/>
</dbReference>
<dbReference type="RefSeq" id="WP_338708005.1">
    <property type="nucleotide sequence ID" value="NZ_CP145892.1"/>
</dbReference>
<dbReference type="AlphaFoldDB" id="A0ABD8AWJ1"/>
<dbReference type="Gene3D" id="3.50.50.60">
    <property type="entry name" value="FAD/NAD(P)-binding domain"/>
    <property type="match status" value="1"/>
</dbReference>
<evidence type="ECO:0000313" key="3">
    <source>
        <dbReference type="Proteomes" id="UP001364764"/>
    </source>
</evidence>
<dbReference type="PRINTS" id="PR00469">
    <property type="entry name" value="PNDRDTASEII"/>
</dbReference>